<evidence type="ECO:0000256" key="3">
    <source>
        <dbReference type="ARBA" id="ARBA00022763"/>
    </source>
</evidence>
<dbReference type="Pfam" id="PF03852">
    <property type="entry name" value="Vsr"/>
    <property type="match status" value="1"/>
</dbReference>
<dbReference type="Gene3D" id="3.40.960.10">
    <property type="entry name" value="VSR Endonuclease"/>
    <property type="match status" value="1"/>
</dbReference>
<keyword evidence="1" id="KW-0540">Nuclease</keyword>
<dbReference type="GO" id="GO:0004519">
    <property type="term" value="F:endonuclease activity"/>
    <property type="evidence" value="ECO:0007669"/>
    <property type="project" value="UniProtKB-KW"/>
</dbReference>
<protein>
    <submittedName>
        <fullName evidence="7">Very short patch repair endonuclease</fullName>
    </submittedName>
</protein>
<name>A0ABY5NNH1_9MICO</name>
<comment type="similarity">
    <text evidence="6">Belongs to the Vsr family.</text>
</comment>
<accession>A0ABY5NNH1</accession>
<keyword evidence="5" id="KW-0234">DNA repair</keyword>
<evidence type="ECO:0000256" key="5">
    <source>
        <dbReference type="ARBA" id="ARBA00023204"/>
    </source>
</evidence>
<gene>
    <name evidence="7" type="ORF">L2X98_26185</name>
</gene>
<dbReference type="EMBL" id="CP091139">
    <property type="protein sequence ID" value="UUT36596.1"/>
    <property type="molecule type" value="Genomic_DNA"/>
</dbReference>
<keyword evidence="8" id="KW-1185">Reference proteome</keyword>
<evidence type="ECO:0000313" key="7">
    <source>
        <dbReference type="EMBL" id="UUT36596.1"/>
    </source>
</evidence>
<proteinExistence type="inferred from homology"/>
<keyword evidence="4" id="KW-0378">Hydrolase</keyword>
<dbReference type="InterPro" id="IPR011335">
    <property type="entry name" value="Restrct_endonuc-II-like"/>
</dbReference>
<keyword evidence="2 7" id="KW-0255">Endonuclease</keyword>
<keyword evidence="3" id="KW-0227">DNA damage</keyword>
<dbReference type="RefSeq" id="WP_259613259.1">
    <property type="nucleotide sequence ID" value="NZ_CP091139.2"/>
</dbReference>
<evidence type="ECO:0000256" key="2">
    <source>
        <dbReference type="ARBA" id="ARBA00022759"/>
    </source>
</evidence>
<dbReference type="NCBIfam" id="TIGR00632">
    <property type="entry name" value="vsr"/>
    <property type="match status" value="1"/>
</dbReference>
<dbReference type="CDD" id="cd00221">
    <property type="entry name" value="Vsr"/>
    <property type="match status" value="1"/>
</dbReference>
<sequence>MLANRRRDTTPELRVRRILHARGFRYRVDFAPVAKLRSRADIVFTRAKVAVFIDGCFWHMCPDHFIMPKSNRDYWEPKLARNVERDRLTDLRMADAGWKVMRYWEHESAVAVADDIAHRLQAD</sequence>
<organism evidence="7 8">
    <name type="scientific">Microbacterium elymi</name>
    <dbReference type="NCBI Taxonomy" id="2909587"/>
    <lineage>
        <taxon>Bacteria</taxon>
        <taxon>Bacillati</taxon>
        <taxon>Actinomycetota</taxon>
        <taxon>Actinomycetes</taxon>
        <taxon>Micrococcales</taxon>
        <taxon>Microbacteriaceae</taxon>
        <taxon>Microbacterium</taxon>
    </lineage>
</organism>
<dbReference type="InterPro" id="IPR004603">
    <property type="entry name" value="DNA_mismatch_endonuc_vsr"/>
</dbReference>
<evidence type="ECO:0000256" key="1">
    <source>
        <dbReference type="ARBA" id="ARBA00022722"/>
    </source>
</evidence>
<dbReference type="Proteomes" id="UP001054811">
    <property type="component" value="Chromosome"/>
</dbReference>
<evidence type="ECO:0000256" key="4">
    <source>
        <dbReference type="ARBA" id="ARBA00022801"/>
    </source>
</evidence>
<dbReference type="SUPFAM" id="SSF52980">
    <property type="entry name" value="Restriction endonuclease-like"/>
    <property type="match status" value="1"/>
</dbReference>
<evidence type="ECO:0000313" key="8">
    <source>
        <dbReference type="Proteomes" id="UP001054811"/>
    </source>
</evidence>
<reference evidence="7" key="1">
    <citation type="submission" date="2022-01" db="EMBL/GenBank/DDBJ databases">
        <title>Microbacterium eymi and Microbacterium rhizovicinus sp. nov., isolated from the rhizospheric soil of Elymus tsukushiensis, a plant native to the Dokdo Islands, Republic of Korea.</title>
        <authorList>
            <person name="Hwang Y.J."/>
        </authorList>
    </citation>
    <scope>NUCLEOTIDE SEQUENCE</scope>
    <source>
        <strain evidence="7">KUDC0405</strain>
    </source>
</reference>
<evidence type="ECO:0000256" key="6">
    <source>
        <dbReference type="ARBA" id="ARBA00029466"/>
    </source>
</evidence>